<feature type="compositionally biased region" description="Polar residues" evidence="1">
    <location>
        <begin position="7"/>
        <end position="22"/>
    </location>
</feature>
<protein>
    <submittedName>
        <fullName evidence="2">Uncharacterized protein</fullName>
    </submittedName>
</protein>
<evidence type="ECO:0000313" key="3">
    <source>
        <dbReference type="Proteomes" id="UP001054252"/>
    </source>
</evidence>
<dbReference type="Proteomes" id="UP001054252">
    <property type="component" value="Unassembled WGS sequence"/>
</dbReference>
<keyword evidence="3" id="KW-1185">Reference proteome</keyword>
<accession>A0AAV5LKY9</accession>
<reference evidence="2 3" key="1">
    <citation type="journal article" date="2021" name="Commun. Biol.">
        <title>The genome of Shorea leprosula (Dipterocarpaceae) highlights the ecological relevance of drought in aseasonal tropical rainforests.</title>
        <authorList>
            <person name="Ng K.K.S."/>
            <person name="Kobayashi M.J."/>
            <person name="Fawcett J.A."/>
            <person name="Hatakeyama M."/>
            <person name="Paape T."/>
            <person name="Ng C.H."/>
            <person name="Ang C.C."/>
            <person name="Tnah L.H."/>
            <person name="Lee C.T."/>
            <person name="Nishiyama T."/>
            <person name="Sese J."/>
            <person name="O'Brien M.J."/>
            <person name="Copetti D."/>
            <person name="Mohd Noor M.I."/>
            <person name="Ong R.C."/>
            <person name="Putra M."/>
            <person name="Sireger I.Z."/>
            <person name="Indrioko S."/>
            <person name="Kosugi Y."/>
            <person name="Izuno A."/>
            <person name="Isagi Y."/>
            <person name="Lee S.L."/>
            <person name="Shimizu K.K."/>
        </authorList>
    </citation>
    <scope>NUCLEOTIDE SEQUENCE [LARGE SCALE GENOMIC DNA]</scope>
    <source>
        <strain evidence="2">214</strain>
    </source>
</reference>
<dbReference type="AlphaFoldDB" id="A0AAV5LKY9"/>
<dbReference type="EMBL" id="BPVZ01000123">
    <property type="protein sequence ID" value="GKV37539.1"/>
    <property type="molecule type" value="Genomic_DNA"/>
</dbReference>
<organism evidence="2 3">
    <name type="scientific">Rubroshorea leprosula</name>
    <dbReference type="NCBI Taxonomy" id="152421"/>
    <lineage>
        <taxon>Eukaryota</taxon>
        <taxon>Viridiplantae</taxon>
        <taxon>Streptophyta</taxon>
        <taxon>Embryophyta</taxon>
        <taxon>Tracheophyta</taxon>
        <taxon>Spermatophyta</taxon>
        <taxon>Magnoliopsida</taxon>
        <taxon>eudicotyledons</taxon>
        <taxon>Gunneridae</taxon>
        <taxon>Pentapetalae</taxon>
        <taxon>rosids</taxon>
        <taxon>malvids</taxon>
        <taxon>Malvales</taxon>
        <taxon>Dipterocarpaceae</taxon>
        <taxon>Rubroshorea</taxon>
    </lineage>
</organism>
<evidence type="ECO:0000256" key="1">
    <source>
        <dbReference type="SAM" id="MobiDB-lite"/>
    </source>
</evidence>
<comment type="caution">
    <text evidence="2">The sequence shown here is derived from an EMBL/GenBank/DDBJ whole genome shotgun (WGS) entry which is preliminary data.</text>
</comment>
<proteinExistence type="predicted"/>
<evidence type="ECO:0000313" key="2">
    <source>
        <dbReference type="EMBL" id="GKV37539.1"/>
    </source>
</evidence>
<name>A0AAV5LKY9_9ROSI</name>
<gene>
    <name evidence="2" type="ORF">SLEP1_g45561</name>
</gene>
<sequence length="96" mass="10896">MKDHQSRFLQPSTLMRGHLTSSESFSKRVRNVRNGQGHDLSRMSNVRIAMIKGWDGGLASPRRGFRGEGEASTPRLERFKVRTVQVGQVVKEEESK</sequence>
<feature type="region of interest" description="Disordered" evidence="1">
    <location>
        <begin position="1"/>
        <end position="22"/>
    </location>
</feature>